<gene>
    <name evidence="2" type="ORF">Adt_10605</name>
</gene>
<dbReference type="InterPro" id="IPR034583">
    <property type="entry name" value="EMF1"/>
</dbReference>
<feature type="region of interest" description="Disordered" evidence="1">
    <location>
        <begin position="623"/>
        <end position="642"/>
    </location>
</feature>
<dbReference type="PANTHER" id="PTHR35504:SF1">
    <property type="entry name" value="PROTEIN EMBRYONIC FLOWER 1"/>
    <property type="match status" value="1"/>
</dbReference>
<reference evidence="3" key="1">
    <citation type="submission" date="2024-07" db="EMBL/GenBank/DDBJ databases">
        <title>Two chromosome-level genome assemblies of Korean endemic species Abeliophyllum distichum and Forsythia ovata (Oleaceae).</title>
        <authorList>
            <person name="Jang H."/>
        </authorList>
    </citation>
    <scope>NUCLEOTIDE SEQUENCE [LARGE SCALE GENOMIC DNA]</scope>
</reference>
<feature type="compositionally biased region" description="Polar residues" evidence="1">
    <location>
        <begin position="401"/>
        <end position="423"/>
    </location>
</feature>
<dbReference type="PANTHER" id="PTHR35504">
    <property type="entry name" value="PROTEIN EMBRYONIC FLOWER 1"/>
    <property type="match status" value="1"/>
</dbReference>
<accession>A0ABD1UKH8</accession>
<comment type="caution">
    <text evidence="2">The sequence shown here is derived from an EMBL/GenBank/DDBJ whole genome shotgun (WGS) entry which is preliminary data.</text>
</comment>
<protein>
    <recommendedName>
        <fullName evidence="4">Protein EMBRYONIC FLOWER 1</fullName>
    </recommendedName>
</protein>
<proteinExistence type="predicted"/>
<keyword evidence="3" id="KW-1185">Reference proteome</keyword>
<evidence type="ECO:0008006" key="4">
    <source>
        <dbReference type="Google" id="ProtNLM"/>
    </source>
</evidence>
<evidence type="ECO:0000256" key="1">
    <source>
        <dbReference type="SAM" id="MobiDB-lite"/>
    </source>
</evidence>
<name>A0ABD1UKH8_9LAMI</name>
<organism evidence="2 3">
    <name type="scientific">Abeliophyllum distichum</name>
    <dbReference type="NCBI Taxonomy" id="126358"/>
    <lineage>
        <taxon>Eukaryota</taxon>
        <taxon>Viridiplantae</taxon>
        <taxon>Streptophyta</taxon>
        <taxon>Embryophyta</taxon>
        <taxon>Tracheophyta</taxon>
        <taxon>Spermatophyta</taxon>
        <taxon>Magnoliopsida</taxon>
        <taxon>eudicotyledons</taxon>
        <taxon>Gunneridae</taxon>
        <taxon>Pentapetalae</taxon>
        <taxon>asterids</taxon>
        <taxon>lamiids</taxon>
        <taxon>Lamiales</taxon>
        <taxon>Oleaceae</taxon>
        <taxon>Forsythieae</taxon>
        <taxon>Abeliophyllum</taxon>
    </lineage>
</organism>
<evidence type="ECO:0000313" key="3">
    <source>
        <dbReference type="Proteomes" id="UP001604336"/>
    </source>
</evidence>
<feature type="region of interest" description="Disordered" evidence="1">
    <location>
        <begin position="110"/>
        <end position="141"/>
    </location>
</feature>
<dbReference type="EMBL" id="JBFOLK010000003">
    <property type="protein sequence ID" value="KAL2525551.1"/>
    <property type="molecule type" value="Genomic_DNA"/>
</dbReference>
<feature type="region of interest" description="Disordered" evidence="1">
    <location>
        <begin position="363"/>
        <end position="423"/>
    </location>
</feature>
<evidence type="ECO:0000313" key="2">
    <source>
        <dbReference type="EMBL" id="KAL2525551.1"/>
    </source>
</evidence>
<sequence>MERSIMEMEVNNQKIDSPASTPRPLGMLIRINSIAIDLSMVAEEDTQEHEHFSIRGYVAGTRKKDRKLCLPFASQANDGDLGENLPPLYVPRFRWWECLNCVSDIGTETSSEETMMEQSPVPLNKEKNNIGTNSPTRNGVKDILLPSRCKQARNAEIGDQAVAVHIQTTFAGDKHGSDGFGNSRNCTYVNDIANSNPCSTARHPAKTCSKSGANVMDKEGRNLSFDTTEPNPLQAQGTHTNTADAIKSRDIDIFEPKNLRNDIGDISDKAVNADTTHAIGLLSAEVDEHKNASSGSDNKLSGLPHKRKPKLRYIAEIMDGERISVNDHPKLSASSSGMHAVSAELGAVSSPQDQEDFLEHVGKGIKSAQRKRKITREENKRPPEISYPSSSAKKFGASKVNPENRSVEISDSQSEGGASTQLDLQIGTKSRKIKLGKSKDLVLSKKKSQIHVDEELSLPVPELEVPKIISVVSTDLPKYNIPTLSGQMEPLFRSSQSTQQTVLNSNLSKNKRSEVEAGHDLLMAPKNSKLGECLVKEKVALDLSLNSFMSAEISDNDQSSTVQQKGIHSKGPQRKEFLWDLNEIITHKTTMQGEKQFSTLLDNDCLPLHKNLDISSSCRKETAGEGQWRPGVSAPKTGQETDKSFELGASDDIPMDIVELMAKNQHERALGNSKKYMLPEETYNTVIGFPAIHCSGCPGTTNFPLSSTRSKGIVLASDNVGAIQDSPISFPLLNTNQFNVGKPEENQARFFSSFPQNQPSKMQFSASGSNIIGSRLGEGAKTMWPPRRENIPTRMHSFSDQQHKGKTVSDIKGGDMENLALRDTLLPEQGIIEPSQKSVGSLDPYSNDTIPAMQLLSLMDRGMKSSSFNVSAKEFVDKPFLPCNHHPRFNREENQSLINRSLFSQQHHSKDLVWLRSGVRSAGESSKKPTSSLNCQMSAKCLEQEKSGRQQKSESSKCALRAIQDSYFGTDKQKTILGTSSPMVFPQQSHRYEGPSGTMELEVPNKLSSWQMRIDSELVLCTLNRNPAEFSNPDSQNKYTIGAKDLKFQKMNVYKERPRSLKVNEQKRQRITKDASVKKCVELSDIGSKLPIADVAFATSAELPHCIYPSLMWRLPRQRSCHTAFGQPKFGPNYNITISILSPHATLSPLPHLRKVGYPNKTTKEKTIQTFTPKPQLHQAQMEPIITNQEGFIVSIFLCEISDFQISLLMMLNQMGSWWSSDREVLGRRGRQAVISRQAVICRFRAPNWRGGRGEIKERESVRELLMPSEWWVRRLRNFPTIRVVKLEKGSSAIWEHQLGGGVVQCLVDSTRDVEVVVRRGGFPTFSVFFFHFHLHLDIMGCKVLFSSKRQGERRKMVRF</sequence>
<dbReference type="Proteomes" id="UP001604336">
    <property type="component" value="Unassembled WGS sequence"/>
</dbReference>